<dbReference type="FunCoup" id="A0A165KD45">
    <property type="interactions" value="148"/>
</dbReference>
<dbReference type="Gene3D" id="2.40.50.140">
    <property type="entry name" value="Nucleic acid-binding proteins"/>
    <property type="match status" value="3"/>
</dbReference>
<dbReference type="SUPFAM" id="SSF50249">
    <property type="entry name" value="Nucleic acid-binding proteins"/>
    <property type="match status" value="2"/>
</dbReference>
<dbReference type="EMBL" id="KV425946">
    <property type="protein sequence ID" value="KZV96156.1"/>
    <property type="molecule type" value="Genomic_DNA"/>
</dbReference>
<dbReference type="GO" id="GO:0000783">
    <property type="term" value="C:nuclear telomere cap complex"/>
    <property type="evidence" value="ECO:0007669"/>
    <property type="project" value="TreeGrafter"/>
</dbReference>
<sequence>MSFPRHLRSLHLRLSSQSFAMSPYPQTRHQQPQSPHLHLQSKFLSPLRRVTMTGQWRSIQLDLQRRERLWPARRRSAAYESGILDVQSAAPCMNAEIACLPPATLPQRACQDLHPRRCHHWRRYLSCMPTRSAVERYANATCIISLVLTSHQFDYVTVRQAKGLQRLSRFSVIGAVVTCGDVKPTRTNEFMRILHLTDDSTERDETLVVQCFSRKKEWLPSVKVGHVVLFRKLKIGEWNGGSRAYGYSDTFEWVAFDADEGEHFVSDPSLEQPEIPDTTYFPFVKPTRQEIERFVILSDWWRAKQEGHIIVPAIAAGRPRLLICDVRPAIYFDCVAEVVRTFAEAKYTVVYVCDYTANEQNKDMGRLESPYPSGKMTLKLVLWGEQKSFPIESGPGCYYFIRNVRPKLDSEGYLEGMLNGNAGESMCLDRLESTDPEVAELVERREAYWRNVMLPAATPPQFNAVVECWHMKQPLYTIAEIKQSELMVAKFRTRARIIEFYPHKLEDFVCRWCRKCEKAITDPRLEGCPKCGDDRGRSRGFRYRFCVRVEDEAGDTLDVNIEGDDAVSRPHVT</sequence>
<dbReference type="GO" id="GO:0010521">
    <property type="term" value="F:telomerase inhibitor activity"/>
    <property type="evidence" value="ECO:0007669"/>
    <property type="project" value="TreeGrafter"/>
</dbReference>
<comment type="subcellular location">
    <subcellularLocation>
        <location evidence="2">Chromosome</location>
        <location evidence="2">Telomere</location>
    </subcellularLocation>
    <subcellularLocation>
        <location evidence="1">Nucleus</location>
    </subcellularLocation>
</comment>
<dbReference type="SMART" id="SM00976">
    <property type="entry name" value="Telo_bind"/>
    <property type="match status" value="1"/>
</dbReference>
<keyword evidence="11" id="KW-1185">Reference proteome</keyword>
<evidence type="ECO:0000256" key="3">
    <source>
        <dbReference type="ARBA" id="ARBA00008442"/>
    </source>
</evidence>
<dbReference type="PANTHER" id="PTHR14513">
    <property type="entry name" value="PROTECTION OF TELOMERES 1"/>
    <property type="match status" value="1"/>
</dbReference>
<keyword evidence="7" id="KW-0238">DNA-binding</keyword>
<evidence type="ECO:0000256" key="8">
    <source>
        <dbReference type="ARBA" id="ARBA00023242"/>
    </source>
</evidence>
<name>A0A165KD45_EXIGL</name>
<keyword evidence="5" id="KW-0158">Chromosome</keyword>
<comment type="similarity">
    <text evidence="3">Belongs to the telombin family.</text>
</comment>
<dbReference type="InterPro" id="IPR011564">
    <property type="entry name" value="Telomer_end-bd_POT1/Cdc13"/>
</dbReference>
<protein>
    <recommendedName>
        <fullName evidence="4">Protection of telomeres protein 1</fullName>
    </recommendedName>
</protein>
<reference evidence="10 11" key="1">
    <citation type="journal article" date="2016" name="Mol. Biol. Evol.">
        <title>Comparative Genomics of Early-Diverging Mushroom-Forming Fungi Provides Insights into the Origins of Lignocellulose Decay Capabilities.</title>
        <authorList>
            <person name="Nagy L.G."/>
            <person name="Riley R."/>
            <person name="Tritt A."/>
            <person name="Adam C."/>
            <person name="Daum C."/>
            <person name="Floudas D."/>
            <person name="Sun H."/>
            <person name="Yadav J.S."/>
            <person name="Pangilinan J."/>
            <person name="Larsson K.H."/>
            <person name="Matsuura K."/>
            <person name="Barry K."/>
            <person name="Labutti K."/>
            <person name="Kuo R."/>
            <person name="Ohm R.A."/>
            <person name="Bhattacharya S.S."/>
            <person name="Shirouzu T."/>
            <person name="Yoshinaga Y."/>
            <person name="Martin F.M."/>
            <person name="Grigoriev I.V."/>
            <person name="Hibbett D.S."/>
        </authorList>
    </citation>
    <scope>NUCLEOTIDE SEQUENCE [LARGE SCALE GENOMIC DNA]</scope>
    <source>
        <strain evidence="10 11">HHB12029</strain>
    </source>
</reference>
<dbReference type="InterPro" id="IPR032042">
    <property type="entry name" value="POT1PC"/>
</dbReference>
<evidence type="ECO:0000256" key="6">
    <source>
        <dbReference type="ARBA" id="ARBA00022895"/>
    </source>
</evidence>
<evidence type="ECO:0000256" key="5">
    <source>
        <dbReference type="ARBA" id="ARBA00022454"/>
    </source>
</evidence>
<dbReference type="OrthoDB" id="2186770at2759"/>
<dbReference type="InterPro" id="IPR012340">
    <property type="entry name" value="NA-bd_OB-fold"/>
</dbReference>
<evidence type="ECO:0000313" key="11">
    <source>
        <dbReference type="Proteomes" id="UP000077266"/>
    </source>
</evidence>
<dbReference type="GO" id="GO:0032210">
    <property type="term" value="P:regulation of telomere maintenance via telomerase"/>
    <property type="evidence" value="ECO:0007669"/>
    <property type="project" value="TreeGrafter"/>
</dbReference>
<dbReference type="STRING" id="1314781.A0A165KD45"/>
<keyword evidence="8" id="KW-0539">Nucleus</keyword>
<accession>A0A165KD45</accession>
<dbReference type="InterPro" id="IPR028389">
    <property type="entry name" value="POT1"/>
</dbReference>
<proteinExistence type="inferred from homology"/>
<evidence type="ECO:0000256" key="4">
    <source>
        <dbReference type="ARBA" id="ARBA00015253"/>
    </source>
</evidence>
<dbReference type="AlphaFoldDB" id="A0A165KD45"/>
<keyword evidence="6" id="KW-0779">Telomere</keyword>
<dbReference type="Pfam" id="PF16686">
    <property type="entry name" value="POT1PC"/>
    <property type="match status" value="1"/>
</dbReference>
<evidence type="ECO:0000256" key="7">
    <source>
        <dbReference type="ARBA" id="ARBA00023125"/>
    </source>
</evidence>
<dbReference type="PANTHER" id="PTHR14513:SF0">
    <property type="entry name" value="PROTECTION OF TELOMERES PROTEIN 1"/>
    <property type="match status" value="1"/>
</dbReference>
<evidence type="ECO:0000256" key="1">
    <source>
        <dbReference type="ARBA" id="ARBA00004123"/>
    </source>
</evidence>
<evidence type="ECO:0000259" key="9">
    <source>
        <dbReference type="SMART" id="SM00976"/>
    </source>
</evidence>
<dbReference type="GO" id="GO:0016233">
    <property type="term" value="P:telomere capping"/>
    <property type="evidence" value="ECO:0007669"/>
    <property type="project" value="TreeGrafter"/>
</dbReference>
<evidence type="ECO:0000313" key="10">
    <source>
        <dbReference type="EMBL" id="KZV96156.1"/>
    </source>
</evidence>
<gene>
    <name evidence="10" type="ORF">EXIGLDRAFT_437906</name>
</gene>
<dbReference type="InParanoid" id="A0A165KD45"/>
<organism evidence="10 11">
    <name type="scientific">Exidia glandulosa HHB12029</name>
    <dbReference type="NCBI Taxonomy" id="1314781"/>
    <lineage>
        <taxon>Eukaryota</taxon>
        <taxon>Fungi</taxon>
        <taxon>Dikarya</taxon>
        <taxon>Basidiomycota</taxon>
        <taxon>Agaricomycotina</taxon>
        <taxon>Agaricomycetes</taxon>
        <taxon>Auriculariales</taxon>
        <taxon>Exidiaceae</taxon>
        <taxon>Exidia</taxon>
    </lineage>
</organism>
<dbReference type="Pfam" id="PF02765">
    <property type="entry name" value="POT1"/>
    <property type="match status" value="1"/>
</dbReference>
<feature type="domain" description="Telomeric single stranded DNA binding POT1/Cdc13" evidence="9">
    <location>
        <begin position="155"/>
        <end position="292"/>
    </location>
</feature>
<dbReference type="Proteomes" id="UP000077266">
    <property type="component" value="Unassembled WGS sequence"/>
</dbReference>
<evidence type="ECO:0000256" key="2">
    <source>
        <dbReference type="ARBA" id="ARBA00004574"/>
    </source>
</evidence>
<dbReference type="GO" id="GO:0098505">
    <property type="term" value="F:G-rich strand telomeric DNA binding"/>
    <property type="evidence" value="ECO:0007669"/>
    <property type="project" value="TreeGrafter"/>
</dbReference>